<protein>
    <submittedName>
        <fullName evidence="2">Uncharacterized protein</fullName>
    </submittedName>
</protein>
<dbReference type="STRING" id="109376.A0A0D3BQJ9"/>
<reference evidence="2 3" key="1">
    <citation type="journal article" date="2014" name="Genome Biol.">
        <title>Transcriptome and methylome profiling reveals relics of genome dominance in the mesopolyploid Brassica oleracea.</title>
        <authorList>
            <person name="Parkin I.A."/>
            <person name="Koh C."/>
            <person name="Tang H."/>
            <person name="Robinson S.J."/>
            <person name="Kagale S."/>
            <person name="Clarke W.E."/>
            <person name="Town C.D."/>
            <person name="Nixon J."/>
            <person name="Krishnakumar V."/>
            <person name="Bidwell S.L."/>
            <person name="Denoeud F."/>
            <person name="Belcram H."/>
            <person name="Links M.G."/>
            <person name="Just J."/>
            <person name="Clarke C."/>
            <person name="Bender T."/>
            <person name="Huebert T."/>
            <person name="Mason A.S."/>
            <person name="Pires J.C."/>
            <person name="Barker G."/>
            <person name="Moore J."/>
            <person name="Walley P.G."/>
            <person name="Manoli S."/>
            <person name="Batley J."/>
            <person name="Edwards D."/>
            <person name="Nelson M.N."/>
            <person name="Wang X."/>
            <person name="Paterson A.H."/>
            <person name="King G."/>
            <person name="Bancroft I."/>
            <person name="Chalhoub B."/>
            <person name="Sharpe A.G."/>
        </authorList>
    </citation>
    <scope>NUCLEOTIDE SEQUENCE</scope>
    <source>
        <strain evidence="2 3">cv. TO1000</strain>
    </source>
</reference>
<evidence type="ECO:0000256" key="1">
    <source>
        <dbReference type="SAM" id="MobiDB-lite"/>
    </source>
</evidence>
<organism evidence="2 3">
    <name type="scientific">Brassica oleracea var. oleracea</name>
    <dbReference type="NCBI Taxonomy" id="109376"/>
    <lineage>
        <taxon>Eukaryota</taxon>
        <taxon>Viridiplantae</taxon>
        <taxon>Streptophyta</taxon>
        <taxon>Embryophyta</taxon>
        <taxon>Tracheophyta</taxon>
        <taxon>Spermatophyta</taxon>
        <taxon>Magnoliopsida</taxon>
        <taxon>eudicotyledons</taxon>
        <taxon>Gunneridae</taxon>
        <taxon>Pentapetalae</taxon>
        <taxon>rosids</taxon>
        <taxon>malvids</taxon>
        <taxon>Brassicales</taxon>
        <taxon>Brassicaceae</taxon>
        <taxon>Brassiceae</taxon>
        <taxon>Brassica</taxon>
    </lineage>
</organism>
<dbReference type="EnsemblPlants" id="Bo4g026270.1">
    <property type="protein sequence ID" value="Bo4g026270.1"/>
    <property type="gene ID" value="Bo4g026270"/>
</dbReference>
<dbReference type="AlphaFoldDB" id="A0A0D3BQJ9"/>
<proteinExistence type="predicted"/>
<accession>A0A0D3BQJ9</accession>
<reference evidence="2" key="2">
    <citation type="submission" date="2015-03" db="UniProtKB">
        <authorList>
            <consortium name="EnsemblPlants"/>
        </authorList>
    </citation>
    <scope>IDENTIFICATION</scope>
</reference>
<feature type="region of interest" description="Disordered" evidence="1">
    <location>
        <begin position="277"/>
        <end position="321"/>
    </location>
</feature>
<evidence type="ECO:0000313" key="3">
    <source>
        <dbReference type="Proteomes" id="UP000032141"/>
    </source>
</evidence>
<dbReference type="Gramene" id="Bo4g026270.1">
    <property type="protein sequence ID" value="Bo4g026270.1"/>
    <property type="gene ID" value="Bo4g026270"/>
</dbReference>
<dbReference type="PANTHER" id="PTHR31099:SF44">
    <property type="entry name" value="DUF4283 DOMAIN-CONTAINING PROTEIN"/>
    <property type="match status" value="1"/>
</dbReference>
<evidence type="ECO:0000313" key="2">
    <source>
        <dbReference type="EnsemblPlants" id="Bo4g026270.1"/>
    </source>
</evidence>
<dbReference type="Proteomes" id="UP000032141">
    <property type="component" value="Chromosome C4"/>
</dbReference>
<name>A0A0D3BQJ9_BRAOL</name>
<dbReference type="HOGENOM" id="CLU_019862_2_0_1"/>
<sequence length="321" mass="36254">MSSKKKTSRKGTSSANVHEELLVPKIEFVPHSVDPAENEAWWVTRYGSSTPPNEKSFPVMNRRLVEEGAPSRSTSDFLLTVRSNYRIPDTVELRVPRQGERASSPLEGYFTCYEAFIVRCRLWFPIPKIIVRVLNRFEVSLSQLNPLSIQHLVGVLILSYEHGLSLTVDHFEALFRLQVVRNTDKYRLVPRNFMSVVKGFLSNFNSWKKFFFFVRINAASVEESCIPLFRSLPNDRPFINLIAPFPEDTIAVRNLLRNGPFFWTSFSPKRVRKSLRLAHSGPASGAETDSDSEPDAPDFDVAPVGTTGLSSSKGKDIASVT</sequence>
<dbReference type="PANTHER" id="PTHR31099">
    <property type="entry name" value="OS06G0165300 PROTEIN"/>
    <property type="match status" value="1"/>
</dbReference>
<feature type="compositionally biased region" description="Acidic residues" evidence="1">
    <location>
        <begin position="288"/>
        <end position="298"/>
    </location>
</feature>
<keyword evidence="3" id="KW-1185">Reference proteome</keyword>